<reference evidence="2 3" key="1">
    <citation type="submission" date="2021-07" db="EMBL/GenBank/DDBJ databases">
        <title>Paenibacillus radiodurans sp. nov., isolated from the southeastern edge of Tengger Desert.</title>
        <authorList>
            <person name="Zhang G."/>
        </authorList>
    </citation>
    <scope>NUCLEOTIDE SEQUENCE [LARGE SCALE GENOMIC DNA]</scope>
    <source>
        <strain evidence="2 3">CCM 7311</strain>
    </source>
</reference>
<dbReference type="Pfam" id="PF06452">
    <property type="entry name" value="CBM9_1"/>
    <property type="match status" value="1"/>
</dbReference>
<feature type="non-terminal residue" evidence="2">
    <location>
        <position position="1"/>
    </location>
</feature>
<dbReference type="Gene3D" id="2.60.40.1190">
    <property type="match status" value="1"/>
</dbReference>
<accession>A0ABS7CJH7</accession>
<dbReference type="SUPFAM" id="SSF49344">
    <property type="entry name" value="CBD9-like"/>
    <property type="match status" value="1"/>
</dbReference>
<comment type="caution">
    <text evidence="2">The sequence shown here is derived from an EMBL/GenBank/DDBJ whole genome shotgun (WGS) entry which is preliminary data.</text>
</comment>
<dbReference type="Gene3D" id="1.20.1270.90">
    <property type="entry name" value="AF1782-like"/>
    <property type="match status" value="1"/>
</dbReference>
<keyword evidence="3" id="KW-1185">Reference proteome</keyword>
<name>A0ABS7CJH7_9BACL</name>
<dbReference type="Proteomes" id="UP001519887">
    <property type="component" value="Unassembled WGS sequence"/>
</dbReference>
<dbReference type="InterPro" id="IPR010502">
    <property type="entry name" value="Carb-bd_dom_fam9"/>
</dbReference>
<feature type="non-terminal residue" evidence="2">
    <location>
        <position position="230"/>
    </location>
</feature>
<evidence type="ECO:0000313" key="2">
    <source>
        <dbReference type="EMBL" id="MBW7461093.1"/>
    </source>
</evidence>
<feature type="domain" description="Carbohydrate-binding" evidence="1">
    <location>
        <begin position="4"/>
        <end position="139"/>
    </location>
</feature>
<evidence type="ECO:0000259" key="1">
    <source>
        <dbReference type="Pfam" id="PF06452"/>
    </source>
</evidence>
<dbReference type="EMBL" id="JAHZIK010002684">
    <property type="protein sequence ID" value="MBW7461093.1"/>
    <property type="molecule type" value="Genomic_DNA"/>
</dbReference>
<gene>
    <name evidence="2" type="ORF">K0U00_44270</name>
</gene>
<evidence type="ECO:0000313" key="3">
    <source>
        <dbReference type="Proteomes" id="UP001519887"/>
    </source>
</evidence>
<protein>
    <recommendedName>
        <fullName evidence="1">Carbohydrate-binding domain-containing protein</fullName>
    </recommendedName>
</protein>
<sequence length="230" mass="25207">ALRDSVVFGLDFWNDKVDKFQDDDGLFTISSNGNLTYQLNAGVNNHSSVHAYPQNREYSNRIKSYAASETADGYIVELALQIEGAALQNGTSFGVEVAISDSPAEGVSRAGYVFWSHNNNAYAALSQDHSVDWGTVTLAGWNGTAPFKFSDWQLRDTIRWVESNSLVKGVWTPETENELYAALAAAKGIVGSSNQSMVNSVAKRLQNAIAALRWADKKYPDPMDLPAQFT</sequence>
<proteinExistence type="predicted"/>
<organism evidence="2 3">
    <name type="scientific">Paenibacillus sepulcri</name>
    <dbReference type="NCBI Taxonomy" id="359917"/>
    <lineage>
        <taxon>Bacteria</taxon>
        <taxon>Bacillati</taxon>
        <taxon>Bacillota</taxon>
        <taxon>Bacilli</taxon>
        <taxon>Bacillales</taxon>
        <taxon>Paenibacillaceae</taxon>
        <taxon>Paenibacillus</taxon>
    </lineage>
</organism>